<dbReference type="InterPro" id="IPR046373">
    <property type="entry name" value="Acyl-CoA_Oxase/DH_mid-dom_sf"/>
</dbReference>
<dbReference type="Pfam" id="PF02770">
    <property type="entry name" value="Acyl-CoA_dh_M"/>
    <property type="match status" value="1"/>
</dbReference>
<evidence type="ECO:0000259" key="3">
    <source>
        <dbReference type="Pfam" id="PF02770"/>
    </source>
</evidence>
<protein>
    <submittedName>
        <fullName evidence="6">Acyl-CoA dehydrogenase</fullName>
    </submittedName>
</protein>
<feature type="domain" description="Acyl-CoA dehydrogenase C-terminal" evidence="5">
    <location>
        <begin position="242"/>
        <end position="356"/>
    </location>
</feature>
<dbReference type="InterPro" id="IPR009100">
    <property type="entry name" value="AcylCoA_DH/oxidase_NM_dom_sf"/>
</dbReference>
<evidence type="ECO:0000259" key="4">
    <source>
        <dbReference type="Pfam" id="PF02771"/>
    </source>
</evidence>
<evidence type="ECO:0000313" key="7">
    <source>
        <dbReference type="Proteomes" id="UP000294843"/>
    </source>
</evidence>
<gene>
    <name evidence="6" type="ORF">ERX55_06320</name>
</gene>
<dbReference type="PIRSF" id="PIRSF016578">
    <property type="entry name" value="HsaA"/>
    <property type="match status" value="1"/>
</dbReference>
<dbReference type="SUPFAM" id="SSF47203">
    <property type="entry name" value="Acyl-CoA dehydrogenase C-terminal domain-like"/>
    <property type="match status" value="1"/>
</dbReference>
<dbReference type="SUPFAM" id="SSF56645">
    <property type="entry name" value="Acyl-CoA dehydrogenase NM domain-like"/>
    <property type="match status" value="1"/>
</dbReference>
<dbReference type="AlphaFoldDB" id="A0A4R6BZY7"/>
<dbReference type="Gene3D" id="2.40.110.10">
    <property type="entry name" value="Butyryl-CoA Dehydrogenase, subunit A, domain 2"/>
    <property type="match status" value="1"/>
</dbReference>
<evidence type="ECO:0000256" key="1">
    <source>
        <dbReference type="ARBA" id="ARBA00022630"/>
    </source>
</evidence>
<dbReference type="CDD" id="cd00567">
    <property type="entry name" value="ACAD"/>
    <property type="match status" value="1"/>
</dbReference>
<dbReference type="Pfam" id="PF02771">
    <property type="entry name" value="Acyl-CoA_dh_N"/>
    <property type="match status" value="1"/>
</dbReference>
<keyword evidence="7" id="KW-1185">Reference proteome</keyword>
<comment type="caution">
    <text evidence="6">The sequence shown here is derived from an EMBL/GenBank/DDBJ whole genome shotgun (WGS) entry which is preliminary data.</text>
</comment>
<feature type="domain" description="Acyl-CoA dehydrogenase/oxidase N-terminal" evidence="4">
    <location>
        <begin position="24"/>
        <end position="98"/>
    </location>
</feature>
<sequence length="380" mass="42521">MDRELFVTNQLEQEWIRKLQQNREWIEQTAREADRAGKLNHRLIDWLMAEGYSKLTLPEAYGGYGLGIKSVILLQETLASYDESTALSMGWHLGIVGEVFQFKLWPDEMMTEFAEAVQHGALSNRVVSEAQTGSPTRGGRPATHAVRQGEGWLLNGVKTYTSMSHRLTHYIVGAYVEDKGTLCFFYVPADTPGCRIEESWDVTGMRATESHDLLLDDVYVEDRYLVEAGRDKVDNPWLMHIPAVYLGIAQGARDDAAVFAHHHSPNSIEGTIADLPHIQAKLGEMELKLMTARHFLYHAADLHQAGVEGLAPTFGAAKHIVVNNGIDIVDIAMRIIGGKSLEKSGIIERRHRSMRAGLHNPPMDDAVIRMLAEETQDISR</sequence>
<dbReference type="Gene3D" id="1.10.540.10">
    <property type="entry name" value="Acyl-CoA dehydrogenase/oxidase, N-terminal domain"/>
    <property type="match status" value="1"/>
</dbReference>
<evidence type="ECO:0000259" key="5">
    <source>
        <dbReference type="Pfam" id="PF08028"/>
    </source>
</evidence>
<dbReference type="InterPro" id="IPR036250">
    <property type="entry name" value="AcylCo_DH-like_C"/>
</dbReference>
<dbReference type="Gene3D" id="1.20.140.10">
    <property type="entry name" value="Butyryl-CoA Dehydrogenase, subunit A, domain 3"/>
    <property type="match status" value="1"/>
</dbReference>
<name>A0A4R6BZY7_9STAP</name>
<dbReference type="InterPro" id="IPR006091">
    <property type="entry name" value="Acyl-CoA_Oxase/DH_mid-dom"/>
</dbReference>
<accession>A0A4R6BZY7</accession>
<dbReference type="InterPro" id="IPR013786">
    <property type="entry name" value="AcylCoA_DH/ox_N"/>
</dbReference>
<evidence type="ECO:0000313" key="6">
    <source>
        <dbReference type="EMBL" id="TDM14184.1"/>
    </source>
</evidence>
<reference evidence="6 7" key="1">
    <citation type="submission" date="2019-01" db="EMBL/GenBank/DDBJ databases">
        <title>Draft genome sequences of the type strains of six Macrococcus species.</title>
        <authorList>
            <person name="Mazhar S."/>
            <person name="Altermann E."/>
            <person name="Hill C."/>
            <person name="Mcauliffe O."/>
        </authorList>
    </citation>
    <scope>NUCLEOTIDE SEQUENCE [LARGE SCALE GENOMIC DNA]</scope>
    <source>
        <strain evidence="6 7">ATCC 51825</strain>
    </source>
</reference>
<dbReference type="EMBL" id="SCWF01000005">
    <property type="protein sequence ID" value="TDM14184.1"/>
    <property type="molecule type" value="Genomic_DNA"/>
</dbReference>
<dbReference type="RefSeq" id="WP_133451724.1">
    <property type="nucleotide sequence ID" value="NZ_SCWF01000005.1"/>
</dbReference>
<dbReference type="Proteomes" id="UP000294843">
    <property type="component" value="Unassembled WGS sequence"/>
</dbReference>
<dbReference type="OrthoDB" id="9785203at2"/>
<dbReference type="InterPro" id="IPR013107">
    <property type="entry name" value="Acyl-CoA_DH_C"/>
</dbReference>
<dbReference type="Pfam" id="PF08028">
    <property type="entry name" value="Acyl-CoA_dh_2"/>
    <property type="match status" value="1"/>
</dbReference>
<proteinExistence type="predicted"/>
<dbReference type="InterPro" id="IPR037069">
    <property type="entry name" value="AcylCoA_DH/ox_N_sf"/>
</dbReference>
<organism evidence="6 7">
    <name type="scientific">Macrococcus bovicus</name>
    <dbReference type="NCBI Taxonomy" id="69968"/>
    <lineage>
        <taxon>Bacteria</taxon>
        <taxon>Bacillati</taxon>
        <taxon>Bacillota</taxon>
        <taxon>Bacilli</taxon>
        <taxon>Bacillales</taxon>
        <taxon>Staphylococcaceae</taxon>
        <taxon>Macrococcus</taxon>
    </lineage>
</organism>
<feature type="domain" description="Acyl-CoA oxidase/dehydrogenase middle" evidence="3">
    <location>
        <begin position="127"/>
        <end position="218"/>
    </location>
</feature>
<keyword evidence="1" id="KW-0285">Flavoprotein</keyword>
<evidence type="ECO:0000256" key="2">
    <source>
        <dbReference type="ARBA" id="ARBA00023002"/>
    </source>
</evidence>
<dbReference type="PANTHER" id="PTHR43884:SF25">
    <property type="entry name" value="ACYL-COA DEHYDROGENASE YDBM-RELATED"/>
    <property type="match status" value="1"/>
</dbReference>
<dbReference type="GO" id="GO:0050660">
    <property type="term" value="F:flavin adenine dinucleotide binding"/>
    <property type="evidence" value="ECO:0007669"/>
    <property type="project" value="InterPro"/>
</dbReference>
<dbReference type="GO" id="GO:0003995">
    <property type="term" value="F:acyl-CoA dehydrogenase activity"/>
    <property type="evidence" value="ECO:0007669"/>
    <property type="project" value="TreeGrafter"/>
</dbReference>
<keyword evidence="2" id="KW-0560">Oxidoreductase</keyword>
<dbReference type="PANTHER" id="PTHR43884">
    <property type="entry name" value="ACYL-COA DEHYDROGENASE"/>
    <property type="match status" value="1"/>
</dbReference>